<dbReference type="GO" id="GO:0006289">
    <property type="term" value="P:nucleotide-excision repair"/>
    <property type="evidence" value="ECO:0007669"/>
    <property type="project" value="InterPro"/>
</dbReference>
<proteinExistence type="predicted"/>
<dbReference type="EMBL" id="PFEK01000026">
    <property type="protein sequence ID" value="PJE67621.1"/>
    <property type="molecule type" value="Genomic_DNA"/>
</dbReference>
<dbReference type="InterPro" id="IPR050066">
    <property type="entry name" value="UvrABC_protein_C"/>
</dbReference>
<dbReference type="GO" id="GO:0009380">
    <property type="term" value="C:excinuclease repair complex"/>
    <property type="evidence" value="ECO:0007669"/>
    <property type="project" value="TreeGrafter"/>
</dbReference>
<dbReference type="Gene3D" id="3.30.420.340">
    <property type="entry name" value="UvrC, RNAse H endonuclease domain"/>
    <property type="match status" value="1"/>
</dbReference>
<dbReference type="AlphaFoldDB" id="A0A2M8L3X2"/>
<dbReference type="PANTHER" id="PTHR30562">
    <property type="entry name" value="UVRC/OXIDOREDUCTASE"/>
    <property type="match status" value="1"/>
</dbReference>
<dbReference type="PANTHER" id="PTHR30562:SF1">
    <property type="entry name" value="UVRABC SYSTEM PROTEIN C"/>
    <property type="match status" value="1"/>
</dbReference>
<evidence type="ECO:0000259" key="2">
    <source>
        <dbReference type="PROSITE" id="PS50151"/>
    </source>
</evidence>
<dbReference type="Proteomes" id="UP000231474">
    <property type="component" value="Unassembled WGS sequence"/>
</dbReference>
<dbReference type="InterPro" id="IPR035901">
    <property type="entry name" value="GIY-YIG_endonuc_sf"/>
</dbReference>
<sequence length="402" mass="47276">MVQQPWLSLPEKSGVYIFKDKKGRILYIGKATNLRRRVSSYGQKFQSVDHILVESEFEALLLEASLIKKHQPKYNTRLKDDKSPLYIKITKETFPRVFPARKVEGRFGPYPQAKTARLVLKFLRRIFPYRSCRRLPKRACLYFDLKLCPGVCLNQTEEDKKAYLKTISRLKSLLSRKSRVVIKDLKKEMEQAVKNEDFEKAKEQRDKIKQIDWLIQKRHLADEYLENPYLLQNIRQKELQEIQSLLKISTPLVRIEGFDISNIFGTKGTGGMVVFLNGEPEKSLYRRFKIETKKTPDDVAMMKEAVSRRLKHQEWEFPDLILVDGGKGQVSGVLEELKNLGLKIPVLGLAKRIEEVVWRMENREWRIEKLKEDSPALNLLKRIRDESHRFAHSYHLKLRKIV</sequence>
<comment type="caution">
    <text evidence="5">The sequence shown here is derived from an EMBL/GenBank/DDBJ whole genome shotgun (WGS) entry which is preliminary data.</text>
</comment>
<dbReference type="GO" id="GO:0009381">
    <property type="term" value="F:excinuclease ABC activity"/>
    <property type="evidence" value="ECO:0007669"/>
    <property type="project" value="InterPro"/>
</dbReference>
<dbReference type="InterPro" id="IPR001162">
    <property type="entry name" value="UvrC_RNase_H_dom"/>
</dbReference>
<dbReference type="InterPro" id="IPR001943">
    <property type="entry name" value="UVR_dom"/>
</dbReference>
<dbReference type="InterPro" id="IPR036876">
    <property type="entry name" value="UVR_dom_sf"/>
</dbReference>
<evidence type="ECO:0000313" key="6">
    <source>
        <dbReference type="Proteomes" id="UP000231474"/>
    </source>
</evidence>
<dbReference type="InterPro" id="IPR047296">
    <property type="entry name" value="GIY-YIG_UvrC_Cho"/>
</dbReference>
<dbReference type="Pfam" id="PF02151">
    <property type="entry name" value="UVR"/>
    <property type="match status" value="1"/>
</dbReference>
<dbReference type="SUPFAM" id="SSF82771">
    <property type="entry name" value="GIY-YIG endonuclease"/>
    <property type="match status" value="1"/>
</dbReference>
<dbReference type="Gene3D" id="4.10.860.10">
    <property type="entry name" value="UVR domain"/>
    <property type="match status" value="1"/>
</dbReference>
<dbReference type="PROSITE" id="PS50151">
    <property type="entry name" value="UVR"/>
    <property type="match status" value="1"/>
</dbReference>
<protein>
    <recommendedName>
        <fullName evidence="7">Excinuclease ABC subunit C</fullName>
    </recommendedName>
</protein>
<dbReference type="PROSITE" id="PS50165">
    <property type="entry name" value="UVRC"/>
    <property type="match status" value="1"/>
</dbReference>
<feature type="domain" description="UvrC family homology region profile" evidence="4">
    <location>
        <begin position="232"/>
        <end position="335"/>
    </location>
</feature>
<dbReference type="SMART" id="SM00465">
    <property type="entry name" value="GIYc"/>
    <property type="match status" value="1"/>
</dbReference>
<name>A0A2M8L3X2_9BACT</name>
<dbReference type="InterPro" id="IPR000305">
    <property type="entry name" value="GIY-YIG_endonuc"/>
</dbReference>
<evidence type="ECO:0000259" key="3">
    <source>
        <dbReference type="PROSITE" id="PS50164"/>
    </source>
</evidence>
<dbReference type="CDD" id="cd10434">
    <property type="entry name" value="GIY-YIG_UvrC_Cho"/>
    <property type="match status" value="1"/>
</dbReference>
<evidence type="ECO:0000256" key="1">
    <source>
        <dbReference type="SAM" id="Coils"/>
    </source>
</evidence>
<evidence type="ECO:0008006" key="7">
    <source>
        <dbReference type="Google" id="ProtNLM"/>
    </source>
</evidence>
<keyword evidence="1" id="KW-0175">Coiled coil</keyword>
<dbReference type="Pfam" id="PF08459">
    <property type="entry name" value="UvrC_RNaseH_dom"/>
    <property type="match status" value="1"/>
</dbReference>
<dbReference type="Gene3D" id="3.40.1440.10">
    <property type="entry name" value="GIY-YIG endonuclease"/>
    <property type="match status" value="1"/>
</dbReference>
<feature type="domain" description="GIY-YIG" evidence="3">
    <location>
        <begin position="11"/>
        <end position="76"/>
    </location>
</feature>
<organism evidence="5 6">
    <name type="scientific">Candidatus Shapirobacteria bacterium CG10_big_fil_rev_8_21_14_0_10_40_9</name>
    <dbReference type="NCBI Taxonomy" id="1974888"/>
    <lineage>
        <taxon>Bacteria</taxon>
        <taxon>Candidatus Shapironibacteriota</taxon>
    </lineage>
</organism>
<evidence type="ECO:0000259" key="4">
    <source>
        <dbReference type="PROSITE" id="PS50165"/>
    </source>
</evidence>
<evidence type="ECO:0000313" key="5">
    <source>
        <dbReference type="EMBL" id="PJE67621.1"/>
    </source>
</evidence>
<accession>A0A2M8L3X2</accession>
<dbReference type="PROSITE" id="PS50164">
    <property type="entry name" value="GIY_YIG"/>
    <property type="match status" value="1"/>
</dbReference>
<dbReference type="SUPFAM" id="SSF46600">
    <property type="entry name" value="C-terminal UvrC-binding domain of UvrB"/>
    <property type="match status" value="1"/>
</dbReference>
<reference evidence="6" key="1">
    <citation type="submission" date="2017-09" db="EMBL/GenBank/DDBJ databases">
        <title>Depth-based differentiation of microbial function through sediment-hosted aquifers and enrichment of novel symbionts in the deep terrestrial subsurface.</title>
        <authorList>
            <person name="Probst A.J."/>
            <person name="Ladd B."/>
            <person name="Jarett J.K."/>
            <person name="Geller-Mcgrath D.E."/>
            <person name="Sieber C.M.K."/>
            <person name="Emerson J.B."/>
            <person name="Anantharaman K."/>
            <person name="Thomas B.C."/>
            <person name="Malmstrom R."/>
            <person name="Stieglmeier M."/>
            <person name="Klingl A."/>
            <person name="Woyke T."/>
            <person name="Ryan C.M."/>
            <person name="Banfield J.F."/>
        </authorList>
    </citation>
    <scope>NUCLEOTIDE SEQUENCE [LARGE SCALE GENOMIC DNA]</scope>
</reference>
<dbReference type="InterPro" id="IPR038476">
    <property type="entry name" value="UvrC_RNase_H_dom_sf"/>
</dbReference>
<dbReference type="Pfam" id="PF01541">
    <property type="entry name" value="GIY-YIG"/>
    <property type="match status" value="1"/>
</dbReference>
<feature type="domain" description="UVR" evidence="2">
    <location>
        <begin position="179"/>
        <end position="214"/>
    </location>
</feature>
<feature type="coiled-coil region" evidence="1">
    <location>
        <begin position="153"/>
        <end position="202"/>
    </location>
</feature>
<gene>
    <name evidence="5" type="ORF">COU95_01350</name>
</gene>